<feature type="transmembrane region" description="Helical" evidence="8">
    <location>
        <begin position="703"/>
        <end position="726"/>
    </location>
</feature>
<evidence type="ECO:0000256" key="4">
    <source>
        <dbReference type="ARBA" id="ARBA00022692"/>
    </source>
</evidence>
<gene>
    <name evidence="12" type="primary">ano2b</name>
</gene>
<feature type="compositionally biased region" description="Basic and acidic residues" evidence="9">
    <location>
        <begin position="94"/>
        <end position="106"/>
    </location>
</feature>
<dbReference type="Ensembl" id="ENSSANT00000108135.1">
    <property type="protein sequence ID" value="ENSSANP00000101882.1"/>
    <property type="gene ID" value="ENSSANG00000049997.1"/>
</dbReference>
<feature type="region of interest" description="Disordered" evidence="9">
    <location>
        <begin position="91"/>
        <end position="121"/>
    </location>
</feature>
<dbReference type="GO" id="GO:0005886">
    <property type="term" value="C:plasma membrane"/>
    <property type="evidence" value="ECO:0007669"/>
    <property type="project" value="UniProtKB-SubCell"/>
</dbReference>
<evidence type="ECO:0000256" key="7">
    <source>
        <dbReference type="ARBA" id="ARBA00023180"/>
    </source>
</evidence>
<evidence type="ECO:0000256" key="6">
    <source>
        <dbReference type="ARBA" id="ARBA00023136"/>
    </source>
</evidence>
<comment type="subcellular location">
    <subcellularLocation>
        <location evidence="1">Cell membrane</location>
        <topology evidence="1">Multi-pass membrane protein</topology>
    </subcellularLocation>
    <subcellularLocation>
        <location evidence="8">Membrane</location>
        <topology evidence="8">Multi-pass membrane protein</topology>
    </subcellularLocation>
</comment>
<feature type="transmembrane region" description="Helical" evidence="8">
    <location>
        <begin position="395"/>
        <end position="411"/>
    </location>
</feature>
<dbReference type="AlphaFoldDB" id="A0A671T146"/>
<dbReference type="GO" id="GO:0046983">
    <property type="term" value="F:protein dimerization activity"/>
    <property type="evidence" value="ECO:0007669"/>
    <property type="project" value="InterPro"/>
</dbReference>
<protein>
    <recommendedName>
        <fullName evidence="8">Anoctamin</fullName>
    </recommendedName>
</protein>
<feature type="domain" description="Anoctamin transmembrane" evidence="10">
    <location>
        <begin position="307"/>
        <end position="896"/>
    </location>
</feature>
<keyword evidence="7" id="KW-0325">Glycoprotein</keyword>
<dbReference type="InterPro" id="IPR032394">
    <property type="entry name" value="Anoct_dimer"/>
</dbReference>
<feature type="transmembrane region" description="Helical" evidence="8">
    <location>
        <begin position="318"/>
        <end position="344"/>
    </location>
</feature>
<feature type="domain" description="Anoctamin dimerisation" evidence="11">
    <location>
        <begin position="251"/>
        <end position="304"/>
    </location>
</feature>
<feature type="domain" description="Anoctamin dimerisation" evidence="11">
    <location>
        <begin position="51"/>
        <end position="232"/>
    </location>
</feature>
<evidence type="ECO:0000259" key="10">
    <source>
        <dbReference type="Pfam" id="PF04547"/>
    </source>
</evidence>
<keyword evidence="6 8" id="KW-0472">Membrane</keyword>
<evidence type="ECO:0000313" key="13">
    <source>
        <dbReference type="Proteomes" id="UP000472260"/>
    </source>
</evidence>
<feature type="transmembrane region" description="Helical" evidence="8">
    <location>
        <begin position="533"/>
        <end position="561"/>
    </location>
</feature>
<dbReference type="Pfam" id="PF04547">
    <property type="entry name" value="Anoctamin"/>
    <property type="match status" value="1"/>
</dbReference>
<feature type="transmembrane region" description="Helical" evidence="8">
    <location>
        <begin position="487"/>
        <end position="513"/>
    </location>
</feature>
<keyword evidence="5 8" id="KW-1133">Transmembrane helix</keyword>
<proteinExistence type="inferred from homology"/>
<dbReference type="Proteomes" id="UP000472260">
    <property type="component" value="Unassembled WGS sequence"/>
</dbReference>
<dbReference type="Pfam" id="PF16178">
    <property type="entry name" value="Anoct_dimer"/>
    <property type="match status" value="2"/>
</dbReference>
<comment type="similarity">
    <text evidence="2 8">Belongs to the anoctamin family.</text>
</comment>
<evidence type="ECO:0000256" key="8">
    <source>
        <dbReference type="RuleBase" id="RU280814"/>
    </source>
</evidence>
<dbReference type="PANTHER" id="PTHR12308:SF20">
    <property type="entry name" value="ANOCTAMIN-2"/>
    <property type="match status" value="1"/>
</dbReference>
<dbReference type="InterPro" id="IPR007632">
    <property type="entry name" value="Anoctamin"/>
</dbReference>
<reference evidence="12" key="1">
    <citation type="submission" date="2025-08" db="UniProtKB">
        <authorList>
            <consortium name="Ensembl"/>
        </authorList>
    </citation>
    <scope>IDENTIFICATION</scope>
</reference>
<keyword evidence="3" id="KW-1003">Cell membrane</keyword>
<evidence type="ECO:0000313" key="12">
    <source>
        <dbReference type="Ensembl" id="ENSSANP00000101882.1"/>
    </source>
</evidence>
<keyword evidence="13" id="KW-1185">Reference proteome</keyword>
<feature type="transmembrane region" description="Helical" evidence="8">
    <location>
        <begin position="582"/>
        <end position="599"/>
    </location>
</feature>
<evidence type="ECO:0000256" key="1">
    <source>
        <dbReference type="ARBA" id="ARBA00004651"/>
    </source>
</evidence>
<reference evidence="12" key="2">
    <citation type="submission" date="2025-09" db="UniProtKB">
        <authorList>
            <consortium name="Ensembl"/>
        </authorList>
    </citation>
    <scope>IDENTIFICATION</scope>
</reference>
<name>A0A671T146_9TELE</name>
<dbReference type="InterPro" id="IPR049452">
    <property type="entry name" value="Anoctamin_TM"/>
</dbReference>
<feature type="transmembrane region" description="Helical" evidence="8">
    <location>
        <begin position="861"/>
        <end position="882"/>
    </location>
</feature>
<evidence type="ECO:0000256" key="3">
    <source>
        <dbReference type="ARBA" id="ARBA00022475"/>
    </source>
</evidence>
<accession>A0A671T146</accession>
<dbReference type="PANTHER" id="PTHR12308">
    <property type="entry name" value="ANOCTAMIN"/>
    <property type="match status" value="1"/>
</dbReference>
<sequence length="964" mass="111481">MHEPQTNYEIRLHYKLSVQLKQEKFEHDTFQLPNVANNMMDMDQDPRKRLCFADGRRKVDYVLVYHYRKRSSVRGSPSQHRLSIISNGSYPLGVEEKDQEGGKDEPAEVVVDVGPPDPADGEKIMIREEFEGNLKDAGLEIEHDKENKAHGHAFIRLHAPWQVLSREAEFLKIKVPTKKSYELREEKGLAATMNEAWRKLNQPFQPKVPHQEQEHSRTKFLSHCFSRDKLHLQSSQSLFPGILRCPLFCLTGITTLIANGVYDSAFPLHDGDFHPSGQAEGKNDRQLLHDEWARYGAFYKYQPVDLIRKYFGEKIGLYFAWLGVYTQLLIPASVVGIIVFFYGWATVETNIPSQEMCDEDQNFTMCPLCDRACDYWHLSTACGTARASHLFDNPATVFFAIFMSLWAAMFLEHWKRRQISLNYSWDLTGMEEEEEHPRPKYETILLQKRQRKKKNKKNKNEVVTLNVFLPSQTGHEKLTWRDRLPGYLINISSILFMFGMTCSAVFSVIIYRITISALMAMSPDPEVKSNVRVTVTATAVIINLVVILILDEIYGMVAAWLTELEIPKTETNFEERLILKAFLLKFMNAYAPIFYVAFFKGRFAGRPGDYVYVFNDYRMEECAPGGCLIELCIQLSIIMLGKQLIQNNIFEIGIPKLKKLCRTLKDKERAPKEIVEQPGRRQQWHLDYDLEPFDGLTPEYMEMIIQFGFVSLFVASFPLAPLFALLNNVIEIRLDAKKFVTELRRPDAIRAKDIGIWYNILSGLGKFSVIINAFVISFTSDFIPRLVYQYMYSETGTMHGFINHTLSYFNVSNFKPGTVPSISSLGKDITFCRYKDYREPPWSTEPYQFSKQYWSVLAARLGFVILFQNLVITMSMLVAWVIPDVPKNISEQLKKEKTLLVDVFLNEEKEKLQLIQSLFSRDLTQEQQEELKVSDQTSLSSSQTAQYNHRDRFTWICSVCLKDC</sequence>
<organism evidence="12 13">
    <name type="scientific">Sinocyclocheilus anshuiensis</name>
    <dbReference type="NCBI Taxonomy" id="1608454"/>
    <lineage>
        <taxon>Eukaryota</taxon>
        <taxon>Metazoa</taxon>
        <taxon>Chordata</taxon>
        <taxon>Craniata</taxon>
        <taxon>Vertebrata</taxon>
        <taxon>Euteleostomi</taxon>
        <taxon>Actinopterygii</taxon>
        <taxon>Neopterygii</taxon>
        <taxon>Teleostei</taxon>
        <taxon>Ostariophysi</taxon>
        <taxon>Cypriniformes</taxon>
        <taxon>Cyprinidae</taxon>
        <taxon>Cyprininae</taxon>
        <taxon>Sinocyclocheilus</taxon>
    </lineage>
</organism>
<keyword evidence="4 8" id="KW-0812">Transmembrane</keyword>
<comment type="caution">
    <text evidence="8">Lacks conserved residue(s) required for the propagation of feature annotation.</text>
</comment>
<dbReference type="GO" id="GO:0005229">
    <property type="term" value="F:intracellularly calcium-gated chloride channel activity"/>
    <property type="evidence" value="ECO:0007669"/>
    <property type="project" value="TreeGrafter"/>
</dbReference>
<evidence type="ECO:0000259" key="11">
    <source>
        <dbReference type="Pfam" id="PF16178"/>
    </source>
</evidence>
<evidence type="ECO:0000256" key="5">
    <source>
        <dbReference type="ARBA" id="ARBA00022989"/>
    </source>
</evidence>
<evidence type="ECO:0000256" key="9">
    <source>
        <dbReference type="SAM" id="MobiDB-lite"/>
    </source>
</evidence>
<evidence type="ECO:0000256" key="2">
    <source>
        <dbReference type="ARBA" id="ARBA00009671"/>
    </source>
</evidence>